<organism evidence="2 3">
    <name type="scientific">Mycolicibacterium sphagni</name>
    <dbReference type="NCBI Taxonomy" id="1786"/>
    <lineage>
        <taxon>Bacteria</taxon>
        <taxon>Bacillati</taxon>
        <taxon>Actinomycetota</taxon>
        <taxon>Actinomycetes</taxon>
        <taxon>Mycobacteriales</taxon>
        <taxon>Mycobacteriaceae</taxon>
        <taxon>Mycolicibacterium</taxon>
    </lineage>
</organism>
<dbReference type="InterPro" id="IPR023214">
    <property type="entry name" value="HAD_sf"/>
</dbReference>
<dbReference type="InterPro" id="IPR006357">
    <property type="entry name" value="HAD-SF_hydro_IIA"/>
</dbReference>
<reference evidence="2 3" key="1">
    <citation type="submission" date="2019-05" db="EMBL/GenBank/DDBJ databases">
        <title>Mycolicibacterium sphagni ENV482 genome assembly.</title>
        <authorList>
            <person name="Chen W."/>
            <person name="Faulkner N.W."/>
            <person name="Hyman M.R."/>
        </authorList>
    </citation>
    <scope>NUCLEOTIDE SEQUENCE [LARGE SCALE GENOMIC DNA]</scope>
    <source>
        <strain evidence="2 3">ENV482</strain>
    </source>
</reference>
<proteinExistence type="predicted"/>
<sequence length="331" mass="33717">MTADLSALAGAHDCLLLDLDGTVFRGPTPTRGALETLATVGARKLYVTNNASRSAGEVADHLTALGFTADAGDVVTSAQSAARVLGRHLPRDSKVLVVGTDSLAAEIALVGLQPVRSHSDAPVAVVQGHSPHTGWADLAEAALSIRAGALWVATNADVTLPTERGLLPGNGSMVAALRAATGAEPEVVGKPGATMLRDALARGVFHEPLVVGDRLDTDIGAANAAGLPSLLVLSGVSTPTDLILAPDGMRPTYLAKDLRGLRQPAACVRIGPQPGWCTTIAEGAVTLTSQGSSDAFSALRAVADAVWRGGTAMVVAGDRCGRDALQRWGLG</sequence>
<dbReference type="InterPro" id="IPR036412">
    <property type="entry name" value="HAD-like_sf"/>
</dbReference>
<dbReference type="Gene3D" id="3.30.300.290">
    <property type="match status" value="1"/>
</dbReference>
<keyword evidence="3" id="KW-1185">Reference proteome</keyword>
<evidence type="ECO:0000313" key="2">
    <source>
        <dbReference type="EMBL" id="NTY60803.1"/>
    </source>
</evidence>
<dbReference type="Pfam" id="PF18407">
    <property type="entry name" value="GNAT_like"/>
    <property type="match status" value="1"/>
</dbReference>
<keyword evidence="2" id="KW-0378">Hydrolase</keyword>
<accession>A0ABX2JSY0</accession>
<comment type="caution">
    <text evidence="2">The sequence shown here is derived from an EMBL/GenBank/DDBJ whole genome shotgun (WGS) entry which is preliminary data.</text>
</comment>
<dbReference type="GO" id="GO:0016787">
    <property type="term" value="F:hydrolase activity"/>
    <property type="evidence" value="ECO:0007669"/>
    <property type="project" value="UniProtKB-KW"/>
</dbReference>
<dbReference type="InterPro" id="IPR041065">
    <property type="entry name" value="GNAT-like"/>
</dbReference>
<dbReference type="PANTHER" id="PTHR19288">
    <property type="entry name" value="4-NITROPHENYLPHOSPHATASE-RELATED"/>
    <property type="match status" value="1"/>
</dbReference>
<dbReference type="Pfam" id="PF13344">
    <property type="entry name" value="Hydrolase_6"/>
    <property type="match status" value="1"/>
</dbReference>
<dbReference type="NCBIfam" id="TIGR01460">
    <property type="entry name" value="HAD-SF-IIA"/>
    <property type="match status" value="1"/>
</dbReference>
<feature type="domain" description="GCN5-related N-acetyltransferase-like" evidence="1">
    <location>
        <begin position="273"/>
        <end position="330"/>
    </location>
</feature>
<evidence type="ECO:0000259" key="1">
    <source>
        <dbReference type="Pfam" id="PF18407"/>
    </source>
</evidence>
<gene>
    <name evidence="2" type="ORF">FEG63_14735</name>
</gene>
<dbReference type="RefSeq" id="WP_174398630.1">
    <property type="nucleotide sequence ID" value="NZ_VBSB01000009.1"/>
</dbReference>
<evidence type="ECO:0000313" key="3">
    <source>
        <dbReference type="Proteomes" id="UP000708347"/>
    </source>
</evidence>
<dbReference type="Pfam" id="PF13242">
    <property type="entry name" value="Hydrolase_like"/>
    <property type="match status" value="1"/>
</dbReference>
<dbReference type="PANTHER" id="PTHR19288:SF95">
    <property type="entry name" value="D-GLYCEROL 3-PHOSPHATE PHOSPHATASE"/>
    <property type="match status" value="1"/>
</dbReference>
<name>A0ABX2JSY0_9MYCO</name>
<dbReference type="SUPFAM" id="SSF56784">
    <property type="entry name" value="HAD-like"/>
    <property type="match status" value="1"/>
</dbReference>
<dbReference type="EMBL" id="VBSB01000009">
    <property type="protein sequence ID" value="NTY60803.1"/>
    <property type="molecule type" value="Genomic_DNA"/>
</dbReference>
<dbReference type="Gene3D" id="3.40.50.1000">
    <property type="entry name" value="HAD superfamily/HAD-like"/>
    <property type="match status" value="2"/>
</dbReference>
<dbReference type="Proteomes" id="UP000708347">
    <property type="component" value="Unassembled WGS sequence"/>
</dbReference>
<protein>
    <submittedName>
        <fullName evidence="2">HAD-IIA family hydrolase</fullName>
    </submittedName>
</protein>